<gene>
    <name evidence="2" type="ORF">FGO68_gene2358</name>
</gene>
<keyword evidence="1" id="KW-0472">Membrane</keyword>
<reference evidence="2" key="1">
    <citation type="submission" date="2019-06" db="EMBL/GenBank/DDBJ databases">
        <authorList>
            <person name="Zheng W."/>
        </authorList>
    </citation>
    <scope>NUCLEOTIDE SEQUENCE</scope>
    <source>
        <strain evidence="2">QDHG01</strain>
    </source>
</reference>
<feature type="transmembrane region" description="Helical" evidence="1">
    <location>
        <begin position="58"/>
        <end position="79"/>
    </location>
</feature>
<evidence type="ECO:0000256" key="1">
    <source>
        <dbReference type="SAM" id="Phobius"/>
    </source>
</evidence>
<feature type="transmembrane region" description="Helical" evidence="1">
    <location>
        <begin position="25"/>
        <end position="46"/>
    </location>
</feature>
<sequence>MATSLAAIGGLFVIFDPVCKKRWSVSFAFFTSAMSGFALSLCFYVVDILNKPFIKETLCQPFLWLGMNPLFIFVAMIAFDNLLMNNIRFTFDGHKWNLWGFINEKGFASWMGNEYVASLTVSLLNLALWMLVAFILYRKKIFIKL</sequence>
<keyword evidence="1" id="KW-0812">Transmembrane</keyword>
<keyword evidence="3" id="KW-1185">Reference proteome</keyword>
<accession>A0A8J8SV45</accession>
<organism evidence="2 3">
    <name type="scientific">Halteria grandinella</name>
    <dbReference type="NCBI Taxonomy" id="5974"/>
    <lineage>
        <taxon>Eukaryota</taxon>
        <taxon>Sar</taxon>
        <taxon>Alveolata</taxon>
        <taxon>Ciliophora</taxon>
        <taxon>Intramacronucleata</taxon>
        <taxon>Spirotrichea</taxon>
        <taxon>Stichotrichia</taxon>
        <taxon>Sporadotrichida</taxon>
        <taxon>Halteriidae</taxon>
        <taxon>Halteria</taxon>
    </lineage>
</organism>
<evidence type="ECO:0000313" key="3">
    <source>
        <dbReference type="Proteomes" id="UP000785679"/>
    </source>
</evidence>
<dbReference type="EMBL" id="RRYP01026587">
    <property type="protein sequence ID" value="TNV71840.1"/>
    <property type="molecule type" value="Genomic_DNA"/>
</dbReference>
<proteinExistence type="predicted"/>
<comment type="caution">
    <text evidence="2">The sequence shown here is derived from an EMBL/GenBank/DDBJ whole genome shotgun (WGS) entry which is preliminary data.</text>
</comment>
<name>A0A8J8SV45_HALGN</name>
<keyword evidence="1" id="KW-1133">Transmembrane helix</keyword>
<feature type="transmembrane region" description="Helical" evidence="1">
    <location>
        <begin position="115"/>
        <end position="137"/>
    </location>
</feature>
<dbReference type="OrthoDB" id="443161at2759"/>
<evidence type="ECO:0000313" key="2">
    <source>
        <dbReference type="EMBL" id="TNV71840.1"/>
    </source>
</evidence>
<dbReference type="PANTHER" id="PTHR31061">
    <property type="entry name" value="LD22376P"/>
    <property type="match status" value="1"/>
</dbReference>
<protein>
    <submittedName>
        <fullName evidence="2">Uncharacterized protein</fullName>
    </submittedName>
</protein>
<dbReference type="AlphaFoldDB" id="A0A8J8SV45"/>
<dbReference type="Proteomes" id="UP000785679">
    <property type="component" value="Unassembled WGS sequence"/>
</dbReference>
<dbReference type="PANTHER" id="PTHR31061:SF24">
    <property type="entry name" value="LD22376P"/>
    <property type="match status" value="1"/>
</dbReference>